<dbReference type="Pfam" id="PF18860">
    <property type="entry name" value="AbiJ_NTD3"/>
    <property type="match status" value="1"/>
</dbReference>
<protein>
    <recommendedName>
        <fullName evidence="1">AbiJ-NTD3 domain-containing protein</fullName>
    </recommendedName>
</protein>
<dbReference type="RefSeq" id="WP_011154078.1">
    <property type="nucleotide sequence ID" value="NC_005241.1"/>
</dbReference>
<keyword evidence="2" id="KW-0614">Plasmid</keyword>
<dbReference type="EMBL" id="AY305378">
    <property type="protein sequence ID" value="AAP85915.1"/>
    <property type="molecule type" value="Genomic_DNA"/>
</dbReference>
<accession>Q7WXH1</accession>
<dbReference type="OrthoDB" id="7061676at2"/>
<organism evidence="2 4">
    <name type="scientific">Cupriavidus necator (strain ATCC 17699 / DSM 428 / KCTC 22496 / NCIMB 10442 / H16 / Stanier 337)</name>
    <name type="common">Ralstonia eutropha</name>
    <dbReference type="NCBI Taxonomy" id="381666"/>
    <lineage>
        <taxon>Bacteria</taxon>
        <taxon>Pseudomonadati</taxon>
        <taxon>Pseudomonadota</taxon>
        <taxon>Betaproteobacteria</taxon>
        <taxon>Burkholderiales</taxon>
        <taxon>Burkholderiaceae</taxon>
        <taxon>Cupriavidus</taxon>
    </lineage>
</organism>
<geneLocation type="plasmid" evidence="3">
    <name>pHG1</name>
</geneLocation>
<evidence type="ECO:0000259" key="1">
    <source>
        <dbReference type="Pfam" id="PF18860"/>
    </source>
</evidence>
<evidence type="ECO:0000313" key="4">
    <source>
        <dbReference type="Proteomes" id="UP000008210"/>
    </source>
</evidence>
<dbReference type="eggNOG" id="ENOG502Z9AN">
    <property type="taxonomic scope" value="Bacteria"/>
</dbReference>
<dbReference type="AlphaFoldDB" id="Q7WXH1"/>
<gene>
    <name evidence="2" type="ordered locus">PHG163</name>
    <name evidence="3" type="ORF">E6A55_32985</name>
</gene>
<evidence type="ECO:0000313" key="5">
    <source>
        <dbReference type="Proteomes" id="UP000296079"/>
    </source>
</evidence>
<geneLocation type="plasmid" evidence="2 4">
    <name>megaplasmid pHG1</name>
</geneLocation>
<evidence type="ECO:0000313" key="2">
    <source>
        <dbReference type="EMBL" id="AAP85915.1"/>
    </source>
</evidence>
<dbReference type="EMBL" id="CP039289">
    <property type="protein sequence ID" value="QCC05411.1"/>
    <property type="molecule type" value="Genomic_DNA"/>
</dbReference>
<dbReference type="InterPro" id="IPR041427">
    <property type="entry name" value="AbiJ-NTD3"/>
</dbReference>
<dbReference type="KEGG" id="reh:PHG163"/>
<geneLocation type="plasmid" evidence="5">
    <name>phg1</name>
</geneLocation>
<dbReference type="HOGENOM" id="CLU_585076_0_0_4"/>
<reference evidence="2 4" key="1">
    <citation type="journal article" date="2003" name="J. Mol. Biol.">
        <title>Complete nucleotide sequence of pHG1: a Ralstonia eutropha H16 megaplasmid encoding key enzymes of H(2)-based lithoautotrophy and anaerobiosis.</title>
        <authorList>
            <person name="Schwartz E."/>
            <person name="Henne A."/>
            <person name="Cramm R."/>
            <person name="Eitinger T."/>
            <person name="Friedrich B."/>
            <person name="Gottschalk G."/>
        </authorList>
    </citation>
    <scope>NUCLEOTIDE SEQUENCE [LARGE SCALE GENOMIC DNA]</scope>
    <source>
        <strain evidence="4">ATCC 17699 / DSM 428 / KCTC 22496 / NCIMB 10442 / H16 / Stanier 337</strain>
        <strain evidence="2">H16</strain>
        <plasmid evidence="2 4">megaplasmid pHG1</plasmid>
    </source>
</reference>
<keyword evidence="4" id="KW-1185">Reference proteome</keyword>
<dbReference type="Proteomes" id="UP000008210">
    <property type="component" value="Plasmid megaplasmid pHG1"/>
</dbReference>
<reference evidence="3 5" key="2">
    <citation type="submission" date="2019-04" db="EMBL/GenBank/DDBJ databases">
        <title>Long-read de novo sequencing of Cupriavidus necator H16.</title>
        <authorList>
            <person name="Little G.T."/>
            <person name="Ehsaan M."/>
            <person name="Arenas-Lopez C."/>
            <person name="Jawed K."/>
            <person name="Winzer K."/>
            <person name="Kovacs K."/>
            <person name="Malys N."/>
            <person name="Minton N.P."/>
        </authorList>
    </citation>
    <scope>NUCLEOTIDE SEQUENCE [LARGE SCALE GENOMIC DNA]</scope>
    <source>
        <strain evidence="3 5">H16</strain>
        <plasmid evidence="3">pHG1</plasmid>
        <plasmid evidence="5">phg1</plasmid>
    </source>
</reference>
<dbReference type="PATRIC" id="fig|381666.6.peg.118"/>
<proteinExistence type="predicted"/>
<dbReference type="Proteomes" id="UP000296079">
    <property type="component" value="Plasmid pHG1"/>
</dbReference>
<name>Q7WXH1_CUPNH</name>
<evidence type="ECO:0000313" key="3">
    <source>
        <dbReference type="EMBL" id="QCC05411.1"/>
    </source>
</evidence>
<sequence length="484" mass="54623">MQGLPVSPSLIPLDTLREQIARAVATAKAYDVPDVCVGLRIQQSVDEADAQEAFGSKRLYVRRRIISWSEADLLDLATRVLRDYPSEELADIVSEMTVHAEQRVSALVRRDVLKALNPLASLFGDLPLIDGLRVVFGASVIQDDPTGLTGLLGLTSLHGQIVQHCLRNDDWSHEELLIQCGAMTCSQTRFFSLLNKLLHPMSRRDGEQATLATAIDTALRRDGFAVRKTSVESGYAVYGVVRMQAGVVGAMKNLIFASIGEKPELVFRDAVNNDVEIIKHADKVLVFDRPLPNSGLLLWKDLRDWYAELQGISDVASAKENLFRRLRQAVLGARSAGEFAVFQGYYERYGGPLGERLPALVPQVYLHYDPYTRRQRGDEQFLARQRMDFLLMLDHGVRIVIEIDGRHHYAVPDPLAPDRFIANSQRYAEMVAEDRRLRLMGYEVYRFGGYEFLDVDLEQRRVGPHAQKCVADFFDRLLARHCVR</sequence>
<feature type="domain" description="AbiJ-NTD3" evidence="1">
    <location>
        <begin position="103"/>
        <end position="272"/>
    </location>
</feature>